<feature type="transmembrane region" description="Helical" evidence="1">
    <location>
        <begin position="296"/>
        <end position="313"/>
    </location>
</feature>
<sequence>MNIMLFVPHILVKDRFDGAVMSLLAAIAIGSLIAIVNAWCFQQFPQMGLPEILDQHLPKVLSLPLIAFTALTWMSGGIFVVYSFTRTMGIFFNPEMNEYLFLFIMVMACLFAGSRSSRSVQFALEVLLLLCAPLGLFILFKTTTDRLVSWDAMRVIAGYVRHPPSFRSVAAATFLFSGYLNMQIFNRLNPPGFRLKHRWLIPLLGASFAFFTFFIPIGFHGTIGVDQYMYLWSVTADSMVLKYGFVQRVVYLFLLVFSILSLMFVMNTYHCAMEMFKACWIQYQAKAEESPVPKSNWIICAIFGALSFAYASWSNDQKNQWATEWWLIGRFCVEIFATCITLIIVYLARKKTKVRAPRGGTANYGK</sequence>
<dbReference type="Proteomes" id="UP000574133">
    <property type="component" value="Unassembled WGS sequence"/>
</dbReference>
<feature type="transmembrane region" description="Helical" evidence="1">
    <location>
        <begin position="126"/>
        <end position="144"/>
    </location>
</feature>
<accession>A0A841TC19</accession>
<keyword evidence="1" id="KW-1133">Transmembrane helix</keyword>
<feature type="transmembrane region" description="Helical" evidence="1">
    <location>
        <begin position="245"/>
        <end position="265"/>
    </location>
</feature>
<keyword evidence="1" id="KW-0472">Membrane</keyword>
<keyword evidence="1" id="KW-0812">Transmembrane</keyword>
<name>A0A841TC19_9BACL</name>
<evidence type="ECO:0000313" key="3">
    <source>
        <dbReference type="Proteomes" id="UP000574133"/>
    </source>
</evidence>
<feature type="transmembrane region" description="Helical" evidence="1">
    <location>
        <begin position="325"/>
        <end position="348"/>
    </location>
</feature>
<evidence type="ECO:0000256" key="1">
    <source>
        <dbReference type="SAM" id="Phobius"/>
    </source>
</evidence>
<dbReference type="EMBL" id="JACJVN010000033">
    <property type="protein sequence ID" value="MBB6677569.1"/>
    <property type="molecule type" value="Genomic_DNA"/>
</dbReference>
<comment type="caution">
    <text evidence="2">The sequence shown here is derived from an EMBL/GenBank/DDBJ whole genome shotgun (WGS) entry which is preliminary data.</text>
</comment>
<proteinExistence type="predicted"/>
<organism evidence="2 3">
    <name type="scientific">Cohnella lubricantis</name>
    <dbReference type="NCBI Taxonomy" id="2163172"/>
    <lineage>
        <taxon>Bacteria</taxon>
        <taxon>Bacillati</taxon>
        <taxon>Bacillota</taxon>
        <taxon>Bacilli</taxon>
        <taxon>Bacillales</taxon>
        <taxon>Paenibacillaceae</taxon>
        <taxon>Cohnella</taxon>
    </lineage>
</organism>
<protein>
    <submittedName>
        <fullName evidence="2">Uncharacterized protein</fullName>
    </submittedName>
</protein>
<feature type="transmembrane region" description="Helical" evidence="1">
    <location>
        <begin position="20"/>
        <end position="40"/>
    </location>
</feature>
<evidence type="ECO:0000313" key="2">
    <source>
        <dbReference type="EMBL" id="MBB6677569.1"/>
    </source>
</evidence>
<feature type="transmembrane region" description="Helical" evidence="1">
    <location>
        <begin position="61"/>
        <end position="84"/>
    </location>
</feature>
<reference evidence="2 3" key="1">
    <citation type="submission" date="2020-08" db="EMBL/GenBank/DDBJ databases">
        <title>Cohnella phylogeny.</title>
        <authorList>
            <person name="Dunlap C."/>
        </authorList>
    </citation>
    <scope>NUCLEOTIDE SEQUENCE [LARGE SCALE GENOMIC DNA]</scope>
    <source>
        <strain evidence="2 3">DSM 103658</strain>
    </source>
</reference>
<dbReference type="AlphaFoldDB" id="A0A841TC19"/>
<feature type="transmembrane region" description="Helical" evidence="1">
    <location>
        <begin position="96"/>
        <end position="114"/>
    </location>
</feature>
<gene>
    <name evidence="2" type="ORF">H4Q31_09545</name>
</gene>
<keyword evidence="3" id="KW-1185">Reference proteome</keyword>
<feature type="transmembrane region" description="Helical" evidence="1">
    <location>
        <begin position="203"/>
        <end position="225"/>
    </location>
</feature>
<dbReference type="RefSeq" id="WP_185178845.1">
    <property type="nucleotide sequence ID" value="NZ_CBCSEP010000005.1"/>
</dbReference>